<dbReference type="GO" id="GO:0015031">
    <property type="term" value="P:protein transport"/>
    <property type="evidence" value="ECO:0007669"/>
    <property type="project" value="TreeGrafter"/>
</dbReference>
<evidence type="ECO:0000313" key="5">
    <source>
        <dbReference type="Proteomes" id="UP001286313"/>
    </source>
</evidence>
<dbReference type="AlphaFoldDB" id="A0AAE1KMR8"/>
<evidence type="ECO:0000313" key="4">
    <source>
        <dbReference type="EMBL" id="KAK3876802.1"/>
    </source>
</evidence>
<dbReference type="GO" id="GO:0005737">
    <property type="term" value="C:cytoplasm"/>
    <property type="evidence" value="ECO:0007669"/>
    <property type="project" value="TreeGrafter"/>
</dbReference>
<comment type="similarity">
    <text evidence="1">Belongs to the arrestin family.</text>
</comment>
<dbReference type="InterPro" id="IPR014756">
    <property type="entry name" value="Ig_E-set"/>
</dbReference>
<dbReference type="SUPFAM" id="SSF81296">
    <property type="entry name" value="E set domains"/>
    <property type="match status" value="2"/>
</dbReference>
<name>A0AAE1KMR8_PETCI</name>
<accession>A0AAE1KMR8</accession>
<sequence length="217" mass="24069">MGVEKLVVELKPHHPVYFPGQMLKGEVSMVVKSSVTCREIRVNVIGGGYVMWKTGSGKHSTTYIAREYFMNLEVKVWQSSGTHTYPFTFRLANPLPSSVEGKYGYVRYEVKAVVDRVRAFNTTASLPFTVNSIVDLNSLISIARKPIRKEADKTTCCLCCTSGPIHLTLEAARTGYVPGEEIVVYGQVANHSNSVIKYSELSLVQVVYVQSPSINVQ</sequence>
<proteinExistence type="inferred from homology"/>
<reference evidence="4" key="1">
    <citation type="submission" date="2023-10" db="EMBL/GenBank/DDBJ databases">
        <title>Genome assemblies of two species of porcelain crab, Petrolisthes cinctipes and Petrolisthes manimaculis (Anomura: Porcellanidae).</title>
        <authorList>
            <person name="Angst P."/>
        </authorList>
    </citation>
    <scope>NUCLEOTIDE SEQUENCE</scope>
    <source>
        <strain evidence="4">PB745_01</strain>
        <tissue evidence="4">Gill</tissue>
    </source>
</reference>
<evidence type="ECO:0000256" key="1">
    <source>
        <dbReference type="ARBA" id="ARBA00005298"/>
    </source>
</evidence>
<protein>
    <recommendedName>
        <fullName evidence="6">Arrestin domain-containing protein 3</fullName>
    </recommendedName>
</protein>
<dbReference type="Pfam" id="PF00339">
    <property type="entry name" value="Arrestin_N"/>
    <property type="match status" value="1"/>
</dbReference>
<dbReference type="InterPro" id="IPR014752">
    <property type="entry name" value="Arrestin-like_C"/>
</dbReference>
<evidence type="ECO:0000259" key="2">
    <source>
        <dbReference type="Pfam" id="PF00339"/>
    </source>
</evidence>
<evidence type="ECO:0000259" key="3">
    <source>
        <dbReference type="Pfam" id="PF02752"/>
    </source>
</evidence>
<feature type="domain" description="Arrestin-like N-terminal" evidence="2">
    <location>
        <begin position="8"/>
        <end position="137"/>
    </location>
</feature>
<dbReference type="EMBL" id="JAWQEG010001773">
    <property type="protein sequence ID" value="KAK3876802.1"/>
    <property type="molecule type" value="Genomic_DNA"/>
</dbReference>
<comment type="caution">
    <text evidence="4">The sequence shown here is derived from an EMBL/GenBank/DDBJ whole genome shotgun (WGS) entry which is preliminary data.</text>
</comment>
<dbReference type="PANTHER" id="PTHR11188:SF176">
    <property type="entry name" value="ARRESTIN DOMAIN-CONTAINING PROTEIN 1"/>
    <property type="match status" value="1"/>
</dbReference>
<evidence type="ECO:0008006" key="6">
    <source>
        <dbReference type="Google" id="ProtNLM"/>
    </source>
</evidence>
<dbReference type="PANTHER" id="PTHR11188">
    <property type="entry name" value="ARRESTIN DOMAIN CONTAINING PROTEIN"/>
    <property type="match status" value="1"/>
</dbReference>
<dbReference type="Proteomes" id="UP001286313">
    <property type="component" value="Unassembled WGS sequence"/>
</dbReference>
<keyword evidence="5" id="KW-1185">Reference proteome</keyword>
<dbReference type="Gene3D" id="2.60.40.640">
    <property type="match status" value="2"/>
</dbReference>
<feature type="domain" description="Arrestin C-terminal-like" evidence="3">
    <location>
        <begin position="162"/>
        <end position="211"/>
    </location>
</feature>
<dbReference type="InterPro" id="IPR011022">
    <property type="entry name" value="Arrestin_C-like"/>
</dbReference>
<organism evidence="4 5">
    <name type="scientific">Petrolisthes cinctipes</name>
    <name type="common">Flat porcelain crab</name>
    <dbReference type="NCBI Taxonomy" id="88211"/>
    <lineage>
        <taxon>Eukaryota</taxon>
        <taxon>Metazoa</taxon>
        <taxon>Ecdysozoa</taxon>
        <taxon>Arthropoda</taxon>
        <taxon>Crustacea</taxon>
        <taxon>Multicrustacea</taxon>
        <taxon>Malacostraca</taxon>
        <taxon>Eumalacostraca</taxon>
        <taxon>Eucarida</taxon>
        <taxon>Decapoda</taxon>
        <taxon>Pleocyemata</taxon>
        <taxon>Anomura</taxon>
        <taxon>Galatheoidea</taxon>
        <taxon>Porcellanidae</taxon>
        <taxon>Petrolisthes</taxon>
    </lineage>
</organism>
<dbReference type="InterPro" id="IPR050357">
    <property type="entry name" value="Arrestin_domain-protein"/>
</dbReference>
<dbReference type="InterPro" id="IPR011021">
    <property type="entry name" value="Arrestin-like_N"/>
</dbReference>
<gene>
    <name evidence="4" type="ORF">Pcinc_018445</name>
</gene>
<dbReference type="Pfam" id="PF02752">
    <property type="entry name" value="Arrestin_C"/>
    <property type="match status" value="1"/>
</dbReference>